<accession>A3LZE2</accession>
<dbReference type="GeneID" id="4840637"/>
<name>A3LZE2_PICST</name>
<dbReference type="RefSeq" id="XP_001386352.2">
    <property type="nucleotide sequence ID" value="XM_001386315.1"/>
</dbReference>
<dbReference type="EMBL" id="CP000501">
    <property type="protein sequence ID" value="ABN68323.2"/>
    <property type="molecule type" value="Genomic_DNA"/>
</dbReference>
<organism evidence="2 3">
    <name type="scientific">Scheffersomyces stipitis (strain ATCC 58785 / CBS 6054 / NBRC 10063 / NRRL Y-11545)</name>
    <name type="common">Yeast</name>
    <name type="synonym">Pichia stipitis</name>
    <dbReference type="NCBI Taxonomy" id="322104"/>
    <lineage>
        <taxon>Eukaryota</taxon>
        <taxon>Fungi</taxon>
        <taxon>Dikarya</taxon>
        <taxon>Ascomycota</taxon>
        <taxon>Saccharomycotina</taxon>
        <taxon>Pichiomycetes</taxon>
        <taxon>Debaryomycetaceae</taxon>
        <taxon>Scheffersomyces</taxon>
    </lineage>
</organism>
<dbReference type="InParanoid" id="A3LZE2"/>
<dbReference type="AlphaFoldDB" id="A3LZE2"/>
<dbReference type="KEGG" id="pic:PICST_33511"/>
<feature type="region of interest" description="Disordered" evidence="1">
    <location>
        <begin position="293"/>
        <end position="316"/>
    </location>
</feature>
<feature type="region of interest" description="Disordered" evidence="1">
    <location>
        <begin position="1"/>
        <end position="61"/>
    </location>
</feature>
<evidence type="ECO:0000313" key="3">
    <source>
        <dbReference type="Proteomes" id="UP000002258"/>
    </source>
</evidence>
<feature type="compositionally biased region" description="Basic residues" evidence="1">
    <location>
        <begin position="296"/>
        <end position="307"/>
    </location>
</feature>
<sequence>MVTLNDLSTNKHSKKSKKMTKDEKMVDATDAGNGSDYCSDSESWSETEEEESSDDDDNELIERKSVRHLVSTEMIVHKEKLKNLPDLDCSPRTISKYKMVLDGIFDRFPTFKKTVLNDFNIDSIKDVTMLLVAYNKESTIFFYRYLADSIERILMTKTRDIRNELGRPTLKEINQYIEDHYDASEEIINYFKGFRKNRKVLKSSERERNIERLISTTDKHIVSFFRTLEPHYFHEYALFIDYSSEDNVEVLGRQLNEQFQAYRKDPSKGAASMEQTYIKMRDYAAFTEPSKVNINKTKKKSNQHGFRKNQSAESIN</sequence>
<evidence type="ECO:0000313" key="2">
    <source>
        <dbReference type="EMBL" id="ABN68323.2"/>
    </source>
</evidence>
<feature type="compositionally biased region" description="Polar residues" evidence="1">
    <location>
        <begin position="1"/>
        <end position="10"/>
    </location>
</feature>
<protein>
    <submittedName>
        <fullName evidence="2">Uncharacterized protein</fullName>
    </submittedName>
</protein>
<gene>
    <name evidence="2" type="ORF">PICST_33511</name>
</gene>
<proteinExistence type="predicted"/>
<keyword evidence="3" id="KW-1185">Reference proteome</keyword>
<feature type="compositionally biased region" description="Acidic residues" evidence="1">
    <location>
        <begin position="43"/>
        <end position="59"/>
    </location>
</feature>
<dbReference type="HOGENOM" id="CLU_880314_0_0_1"/>
<dbReference type="Proteomes" id="UP000002258">
    <property type="component" value="Chromosome 7"/>
</dbReference>
<reference evidence="2 3" key="1">
    <citation type="journal article" date="2007" name="Nat. Biotechnol.">
        <title>Genome sequence of the lignocellulose-bioconverting and xylose-fermenting yeast Pichia stipitis.</title>
        <authorList>
            <person name="Jeffries T.W."/>
            <person name="Grigoriev I.V."/>
            <person name="Grimwood J."/>
            <person name="Laplaza J.M."/>
            <person name="Aerts A."/>
            <person name="Salamov A."/>
            <person name="Schmutz J."/>
            <person name="Lindquist E."/>
            <person name="Dehal P."/>
            <person name="Shapiro H."/>
            <person name="Jin Y.S."/>
            <person name="Passoth V."/>
            <person name="Richardson P.M."/>
        </authorList>
    </citation>
    <scope>NUCLEOTIDE SEQUENCE [LARGE SCALE GENOMIC DNA]</scope>
    <source>
        <strain evidence="3">ATCC 58785 / CBS 6054 / NBRC 10063 / NRRL Y-11545</strain>
    </source>
</reference>
<evidence type="ECO:0000256" key="1">
    <source>
        <dbReference type="SAM" id="MobiDB-lite"/>
    </source>
</evidence>